<accession>A0A6J6G710</accession>
<dbReference type="GO" id="GO:0031501">
    <property type="term" value="C:mannosyltransferase complex"/>
    <property type="evidence" value="ECO:0007669"/>
    <property type="project" value="TreeGrafter"/>
</dbReference>
<dbReference type="PANTHER" id="PTHR12468">
    <property type="entry name" value="GPI MANNOSYLTRANSFERASE 2"/>
    <property type="match status" value="1"/>
</dbReference>
<dbReference type="EMBL" id="CAEZUO010000008">
    <property type="protein sequence ID" value="CAB4597182.1"/>
    <property type="molecule type" value="Genomic_DNA"/>
</dbReference>
<dbReference type="GO" id="GO:0004376">
    <property type="term" value="F:GPI mannosyltransferase activity"/>
    <property type="evidence" value="ECO:0007669"/>
    <property type="project" value="InterPro"/>
</dbReference>
<feature type="transmembrane region" description="Helical" evidence="10">
    <location>
        <begin position="104"/>
        <end position="126"/>
    </location>
</feature>
<dbReference type="AlphaFoldDB" id="A0A6J6G710"/>
<comment type="pathway">
    <text evidence="2">Glycolipid biosynthesis; glycosylphosphatidylinositol-anchor biosynthesis.</text>
</comment>
<dbReference type="GO" id="GO:0005789">
    <property type="term" value="C:endoplasmic reticulum membrane"/>
    <property type="evidence" value="ECO:0007669"/>
    <property type="project" value="UniProtKB-SubCell"/>
</dbReference>
<evidence type="ECO:0000256" key="2">
    <source>
        <dbReference type="ARBA" id="ARBA00004687"/>
    </source>
</evidence>
<evidence type="ECO:0000256" key="9">
    <source>
        <dbReference type="ARBA" id="ARBA00023136"/>
    </source>
</evidence>
<protein>
    <submittedName>
        <fullName evidence="11">Unannotated protein</fullName>
    </submittedName>
</protein>
<evidence type="ECO:0000256" key="1">
    <source>
        <dbReference type="ARBA" id="ARBA00004477"/>
    </source>
</evidence>
<evidence type="ECO:0000313" key="11">
    <source>
        <dbReference type="EMBL" id="CAB4597182.1"/>
    </source>
</evidence>
<dbReference type="InterPro" id="IPR007315">
    <property type="entry name" value="PIG-V/Gpi18"/>
</dbReference>
<keyword evidence="7" id="KW-0256">Endoplasmic reticulum</keyword>
<evidence type="ECO:0000256" key="5">
    <source>
        <dbReference type="ARBA" id="ARBA00022679"/>
    </source>
</evidence>
<proteinExistence type="predicted"/>
<dbReference type="GO" id="GO:0006506">
    <property type="term" value="P:GPI anchor biosynthetic process"/>
    <property type="evidence" value="ECO:0007669"/>
    <property type="project" value="UniProtKB-UniPathway"/>
</dbReference>
<dbReference type="Pfam" id="PF04188">
    <property type="entry name" value="Mannosyl_trans2"/>
    <property type="match status" value="1"/>
</dbReference>
<dbReference type="UniPathway" id="UPA00196"/>
<feature type="transmembrane region" description="Helical" evidence="10">
    <location>
        <begin position="282"/>
        <end position="298"/>
    </location>
</feature>
<keyword evidence="5" id="KW-0808">Transferase</keyword>
<keyword evidence="3" id="KW-0337">GPI-anchor biosynthesis</keyword>
<keyword evidence="4" id="KW-0328">Glycosyltransferase</keyword>
<reference evidence="11" key="1">
    <citation type="submission" date="2020-05" db="EMBL/GenBank/DDBJ databases">
        <authorList>
            <person name="Chiriac C."/>
            <person name="Salcher M."/>
            <person name="Ghai R."/>
            <person name="Kavagutti S V."/>
        </authorList>
    </citation>
    <scope>NUCLEOTIDE SEQUENCE</scope>
</reference>
<sequence length="374" mass="40570">MSSTISTRSKLAINDLREVIVPWMTTRILIAAGFVTAYAASEHLVPNDRPNVLTEGLIAWDGTWYRDIAAHGYNSVSPDGLRFFPLFPLLGRAFSVVTLGRTDVALILIANVASLLLAIAIRRLVIFERGSKELANRAVWIVCLFPGAFVLAWGYAEALWLLAAVFGFWALRTRRWGWAIAAGLILGFSRPLGIAFAAPAAIELARVWRQSKSNERAVGVAAVLSPFAATGVYMLWVNKAFGDAWLPFTVQNHLRGTSANPVTRIWDGLSQMFGSERLGDGLHIPFAIAFVVLLVLTLRWWPVSYGIFAAIVLAAALGAENLNSLERYGINAFPLALSLAVATRNPKAERVVITVLAGGVVALSALAWTGAYVP</sequence>
<gene>
    <name evidence="11" type="ORF">UFOPK1827_00323</name>
</gene>
<evidence type="ECO:0000256" key="7">
    <source>
        <dbReference type="ARBA" id="ARBA00022824"/>
    </source>
</evidence>
<dbReference type="PANTHER" id="PTHR12468:SF2">
    <property type="entry name" value="GPI MANNOSYLTRANSFERASE 2"/>
    <property type="match status" value="1"/>
</dbReference>
<evidence type="ECO:0000256" key="8">
    <source>
        <dbReference type="ARBA" id="ARBA00022989"/>
    </source>
</evidence>
<feature type="transmembrane region" description="Helical" evidence="10">
    <location>
        <begin position="176"/>
        <end position="205"/>
    </location>
</feature>
<feature type="transmembrane region" description="Helical" evidence="10">
    <location>
        <begin position="20"/>
        <end position="40"/>
    </location>
</feature>
<feature type="transmembrane region" description="Helical" evidence="10">
    <location>
        <begin position="217"/>
        <end position="236"/>
    </location>
</feature>
<feature type="transmembrane region" description="Helical" evidence="10">
    <location>
        <begin position="351"/>
        <end position="373"/>
    </location>
</feature>
<keyword evidence="6 10" id="KW-0812">Transmembrane</keyword>
<evidence type="ECO:0000256" key="10">
    <source>
        <dbReference type="SAM" id="Phobius"/>
    </source>
</evidence>
<feature type="transmembrane region" description="Helical" evidence="10">
    <location>
        <begin position="138"/>
        <end position="156"/>
    </location>
</feature>
<dbReference type="GO" id="GO:0000009">
    <property type="term" value="F:alpha-1,6-mannosyltransferase activity"/>
    <property type="evidence" value="ECO:0007669"/>
    <property type="project" value="InterPro"/>
</dbReference>
<evidence type="ECO:0000256" key="4">
    <source>
        <dbReference type="ARBA" id="ARBA00022676"/>
    </source>
</evidence>
<evidence type="ECO:0000256" key="3">
    <source>
        <dbReference type="ARBA" id="ARBA00022502"/>
    </source>
</evidence>
<keyword evidence="9 10" id="KW-0472">Membrane</keyword>
<comment type="subcellular location">
    <subcellularLocation>
        <location evidence="1">Endoplasmic reticulum membrane</location>
        <topology evidence="1">Multi-pass membrane protein</topology>
    </subcellularLocation>
</comment>
<keyword evidence="8 10" id="KW-1133">Transmembrane helix</keyword>
<organism evidence="11">
    <name type="scientific">freshwater metagenome</name>
    <dbReference type="NCBI Taxonomy" id="449393"/>
    <lineage>
        <taxon>unclassified sequences</taxon>
        <taxon>metagenomes</taxon>
        <taxon>ecological metagenomes</taxon>
    </lineage>
</organism>
<name>A0A6J6G710_9ZZZZ</name>
<evidence type="ECO:0000256" key="6">
    <source>
        <dbReference type="ARBA" id="ARBA00022692"/>
    </source>
</evidence>